<dbReference type="InterPro" id="IPR042099">
    <property type="entry name" value="ANL_N_sf"/>
</dbReference>
<keyword evidence="4" id="KW-1185">Reference proteome</keyword>
<evidence type="ECO:0000313" key="3">
    <source>
        <dbReference type="EMBL" id="MVT26916.1"/>
    </source>
</evidence>
<dbReference type="Pfam" id="PF00501">
    <property type="entry name" value="AMP-binding"/>
    <property type="match status" value="1"/>
</dbReference>
<dbReference type="Pfam" id="PF13193">
    <property type="entry name" value="AMP-binding_C"/>
    <property type="match status" value="1"/>
</dbReference>
<dbReference type="InterPro" id="IPR000873">
    <property type="entry name" value="AMP-dep_synth/lig_dom"/>
</dbReference>
<organism evidence="3 4">
    <name type="scientific">Nesterenkonia alkaliphila</name>
    <dbReference type="NCBI Taxonomy" id="1463631"/>
    <lineage>
        <taxon>Bacteria</taxon>
        <taxon>Bacillati</taxon>
        <taxon>Actinomycetota</taxon>
        <taxon>Actinomycetes</taxon>
        <taxon>Micrococcales</taxon>
        <taxon>Micrococcaceae</taxon>
        <taxon>Nesterenkonia</taxon>
    </lineage>
</organism>
<dbReference type="InterPro" id="IPR050237">
    <property type="entry name" value="ATP-dep_AMP-bd_enzyme"/>
</dbReference>
<evidence type="ECO:0000313" key="4">
    <source>
        <dbReference type="Proteomes" id="UP000460157"/>
    </source>
</evidence>
<dbReference type="OrthoDB" id="9803968at2"/>
<dbReference type="Gene3D" id="3.40.50.12780">
    <property type="entry name" value="N-terminal domain of ligase-like"/>
    <property type="match status" value="1"/>
</dbReference>
<proteinExistence type="predicted"/>
<dbReference type="GO" id="GO:0016878">
    <property type="term" value="F:acid-thiol ligase activity"/>
    <property type="evidence" value="ECO:0007669"/>
    <property type="project" value="UniProtKB-ARBA"/>
</dbReference>
<dbReference type="PROSITE" id="PS00455">
    <property type="entry name" value="AMP_BINDING"/>
    <property type="match status" value="1"/>
</dbReference>
<dbReference type="InterPro" id="IPR020845">
    <property type="entry name" value="AMP-binding_CS"/>
</dbReference>
<dbReference type="InterPro" id="IPR025110">
    <property type="entry name" value="AMP-bd_C"/>
</dbReference>
<dbReference type="AlphaFoldDB" id="A0A7K1UKG1"/>
<dbReference type="EMBL" id="WRPM01000079">
    <property type="protein sequence ID" value="MVT26916.1"/>
    <property type="molecule type" value="Genomic_DNA"/>
</dbReference>
<evidence type="ECO:0000259" key="2">
    <source>
        <dbReference type="Pfam" id="PF13193"/>
    </source>
</evidence>
<feature type="domain" description="AMP-binding enzyme C-terminal" evidence="2">
    <location>
        <begin position="434"/>
        <end position="510"/>
    </location>
</feature>
<evidence type="ECO:0000259" key="1">
    <source>
        <dbReference type="Pfam" id="PF00501"/>
    </source>
</evidence>
<feature type="domain" description="AMP-dependent synthetase/ligase" evidence="1">
    <location>
        <begin position="16"/>
        <end position="370"/>
    </location>
</feature>
<dbReference type="Gene3D" id="3.30.300.30">
    <property type="match status" value="1"/>
</dbReference>
<gene>
    <name evidence="3" type="ORF">GNZ21_11195</name>
</gene>
<dbReference type="InterPro" id="IPR045851">
    <property type="entry name" value="AMP-bd_C_sf"/>
</dbReference>
<reference evidence="3 4" key="1">
    <citation type="submission" date="2019-12" db="EMBL/GenBank/DDBJ databases">
        <title>Nesterenkonia muleiensis sp. nov., a novel actinobacterium isolated from sap of Populus euphratica.</title>
        <authorList>
            <person name="Wang R."/>
        </authorList>
    </citation>
    <scope>NUCLEOTIDE SEQUENCE [LARGE SCALE GENOMIC DNA]</scope>
    <source>
        <strain evidence="3 4">F10</strain>
    </source>
</reference>
<dbReference type="PANTHER" id="PTHR43767">
    <property type="entry name" value="LONG-CHAIN-FATTY-ACID--COA LIGASE"/>
    <property type="match status" value="1"/>
</dbReference>
<protein>
    <submittedName>
        <fullName evidence="3">AMP-binding protein</fullName>
    </submittedName>
</protein>
<sequence length="518" mass="56942">MDIPNTHPSTYLAAWDEAVKRYPDSTFLLFRSDKGTWTEWTYSEFDRKVDGIAAKLASLGVGQGQAVHLCLRNSPAFIGVQLACARLRAWMVPVDPSSTARDIALQISRTAPSVGIAAARRADVYRQGAEGQLAQLLLLHEDEHDFAADSELFDEGHTLRRDELSPAEPEDFLTVMFTSGTTSEPKGVILTQANYATLTYRMAELANLSSHHRWFVSLPMFHANAQFYCLAPAIGVGASIALSSRFSASGWFHQAREAGATHASLFAAPIRMILSRTPEDIEPLELTHVWFAQNLSASHYSEFARLAGTRPRQLYGMTETVAIVTRDAEPTPGHKTIGTPVPGRPVLLVDPATLAPVPRGEAGLLLLGGERGQDIFLEYMNRPDANSRSFVTVNGREWFVTGDMVRQEPNGAMSFVGRIDDVTKISGENVSLAEVEAKIAEAPGVEEVAVVAVSDDVRDHAIEAYVVPEDSAQDLRTNSLTEWAEENLAPVARPRVWHRIDELPKTSVGKIRKFKLTR</sequence>
<dbReference type="RefSeq" id="WP_157324364.1">
    <property type="nucleotide sequence ID" value="NZ_BMFX01000061.1"/>
</dbReference>
<comment type="caution">
    <text evidence="3">The sequence shown here is derived from an EMBL/GenBank/DDBJ whole genome shotgun (WGS) entry which is preliminary data.</text>
</comment>
<name>A0A7K1UKG1_9MICC</name>
<dbReference type="PANTHER" id="PTHR43767:SF1">
    <property type="entry name" value="NONRIBOSOMAL PEPTIDE SYNTHASE PES1 (EUROFUNG)-RELATED"/>
    <property type="match status" value="1"/>
</dbReference>
<accession>A0A7K1UKG1</accession>
<dbReference type="SUPFAM" id="SSF56801">
    <property type="entry name" value="Acetyl-CoA synthetase-like"/>
    <property type="match status" value="1"/>
</dbReference>
<dbReference type="Proteomes" id="UP000460157">
    <property type="component" value="Unassembled WGS sequence"/>
</dbReference>